<proteinExistence type="predicted"/>
<keyword evidence="2" id="KW-1185">Reference proteome</keyword>
<dbReference type="RefSeq" id="XP_022301657.1">
    <property type="nucleotide sequence ID" value="XM_022445949.1"/>
</dbReference>
<dbReference type="KEGG" id="cvn:111109727"/>
<dbReference type="PANTHER" id="PTHR24104">
    <property type="entry name" value="E3 UBIQUITIN-PROTEIN LIGASE NHLRC1-RELATED"/>
    <property type="match status" value="1"/>
</dbReference>
<reference evidence="3 4" key="1">
    <citation type="submission" date="2025-04" db="UniProtKB">
        <authorList>
            <consortium name="RefSeq"/>
        </authorList>
    </citation>
    <scope>IDENTIFICATION</scope>
    <source>
        <tissue evidence="3 4">Whole sample</tissue>
    </source>
</reference>
<evidence type="ECO:0000313" key="3">
    <source>
        <dbReference type="RefSeq" id="XP_022301657.1"/>
    </source>
</evidence>
<dbReference type="RefSeq" id="XP_022301658.1">
    <property type="nucleotide sequence ID" value="XM_022445950.1"/>
</dbReference>
<dbReference type="SUPFAM" id="SSF101898">
    <property type="entry name" value="NHL repeat"/>
    <property type="match status" value="1"/>
</dbReference>
<dbReference type="GO" id="GO:0008270">
    <property type="term" value="F:zinc ion binding"/>
    <property type="evidence" value="ECO:0007669"/>
    <property type="project" value="UniProtKB-KW"/>
</dbReference>
<dbReference type="Proteomes" id="UP000694844">
    <property type="component" value="Chromosome 8"/>
</dbReference>
<dbReference type="InterPro" id="IPR050952">
    <property type="entry name" value="TRIM-NHL_E3_ligases"/>
</dbReference>
<keyword evidence="1" id="KW-0175">Coiled coil</keyword>
<dbReference type="GO" id="GO:0043161">
    <property type="term" value="P:proteasome-mediated ubiquitin-dependent protein catabolic process"/>
    <property type="evidence" value="ECO:0007669"/>
    <property type="project" value="TreeGrafter"/>
</dbReference>
<evidence type="ECO:0000313" key="4">
    <source>
        <dbReference type="RefSeq" id="XP_022301658.1"/>
    </source>
</evidence>
<dbReference type="PANTHER" id="PTHR24104:SF25">
    <property type="entry name" value="PROTEIN LIN-41"/>
    <property type="match status" value="1"/>
</dbReference>
<name>A0A8B8BE39_CRAVI</name>
<dbReference type="GeneID" id="111109727"/>
<feature type="coiled-coil region" evidence="1">
    <location>
        <begin position="7"/>
        <end position="34"/>
    </location>
</feature>
<gene>
    <name evidence="3 4" type="primary">LOC111109727</name>
</gene>
<evidence type="ECO:0000313" key="2">
    <source>
        <dbReference type="Proteomes" id="UP000694844"/>
    </source>
</evidence>
<dbReference type="GO" id="GO:0061630">
    <property type="term" value="F:ubiquitin protein ligase activity"/>
    <property type="evidence" value="ECO:0007669"/>
    <property type="project" value="TreeGrafter"/>
</dbReference>
<protein>
    <submittedName>
        <fullName evidence="3 4">Uncharacterized protein LOC111109727</fullName>
    </submittedName>
</protein>
<dbReference type="AlphaFoldDB" id="A0A8B8BE39"/>
<dbReference type="Gene3D" id="2.120.10.30">
    <property type="entry name" value="TolB, C-terminal domain"/>
    <property type="match status" value="1"/>
</dbReference>
<evidence type="ECO:0000256" key="1">
    <source>
        <dbReference type="SAM" id="Coils"/>
    </source>
</evidence>
<dbReference type="OrthoDB" id="6064205at2759"/>
<sequence>MDFQNKISETTEEYTKLEQEHEALRKIWQNEEDDIFDKFKSMICSRKESDLNTLTTKQALVRKLIPGMIQTVNENKDILNSNKASDITNYAQKETPTHCNESSINPGFAVKIPSLLTKTLQGKELCIEMDNVKATLSWTPLLSLSAEVPYLSTESVFKKAKIIATIATHFNPLCRVTCVGKTKAWISSDKNFITQVDFRGVKSVRDNSITCTHRPLDMSLTRLGELVFSDSRTISIVKQGTVEIFITTPMGWEPRGVCCSRSGDILVSVFNTKRNKIIRYQGKKVKQEIEKDEHGNTIFAEGDYMLFVTENSNGDICVSDGNSDKVVVVDKRGRPRFRYDGTPARRRESFDPRCIQTDIHGHIIVADLNNDCLHILDQNGNLLRCLDNCELDTPQGLSVDKEGRLWVGLFRSGEIKVIEYLE</sequence>
<dbReference type="InterPro" id="IPR011042">
    <property type="entry name" value="6-blade_b-propeller_TolB-like"/>
</dbReference>
<dbReference type="GO" id="GO:0000209">
    <property type="term" value="P:protein polyubiquitination"/>
    <property type="evidence" value="ECO:0007669"/>
    <property type="project" value="TreeGrafter"/>
</dbReference>
<accession>A0A8B8BE39</accession>
<organism evidence="2 3">
    <name type="scientific">Crassostrea virginica</name>
    <name type="common">Eastern oyster</name>
    <dbReference type="NCBI Taxonomy" id="6565"/>
    <lineage>
        <taxon>Eukaryota</taxon>
        <taxon>Metazoa</taxon>
        <taxon>Spiralia</taxon>
        <taxon>Lophotrochozoa</taxon>
        <taxon>Mollusca</taxon>
        <taxon>Bivalvia</taxon>
        <taxon>Autobranchia</taxon>
        <taxon>Pteriomorphia</taxon>
        <taxon>Ostreida</taxon>
        <taxon>Ostreoidea</taxon>
        <taxon>Ostreidae</taxon>
        <taxon>Crassostrea</taxon>
    </lineage>
</organism>